<comment type="caution">
    <text evidence="2">The sequence shown here is derived from an EMBL/GenBank/DDBJ whole genome shotgun (WGS) entry which is preliminary data.</text>
</comment>
<evidence type="ECO:0000313" key="3">
    <source>
        <dbReference type="Proteomes" id="UP001144805"/>
    </source>
</evidence>
<dbReference type="AlphaFoldDB" id="A0A9X3E0N3"/>
<evidence type="ECO:0000256" key="1">
    <source>
        <dbReference type="SAM" id="MobiDB-lite"/>
    </source>
</evidence>
<accession>A0A9X3E0N3</accession>
<protein>
    <submittedName>
        <fullName evidence="2">Uncharacterized protein</fullName>
    </submittedName>
</protein>
<feature type="compositionally biased region" description="Basic and acidic residues" evidence="1">
    <location>
        <begin position="21"/>
        <end position="32"/>
    </location>
</feature>
<dbReference type="RefSeq" id="WP_266338495.1">
    <property type="nucleotide sequence ID" value="NZ_JAPKNK010000003.1"/>
</dbReference>
<keyword evidence="3" id="KW-1185">Reference proteome</keyword>
<proteinExistence type="predicted"/>
<sequence>MAVKELLKSMVPGHAARHSRKSESKRLDKALEETFPTSDPPEMVQPGSGITGAEVKPSKLSPSQLAKGKKLKPH</sequence>
<organism evidence="2 3">
    <name type="scientific">Kaistia nematophila</name>
    <dbReference type="NCBI Taxonomy" id="2994654"/>
    <lineage>
        <taxon>Bacteria</taxon>
        <taxon>Pseudomonadati</taxon>
        <taxon>Pseudomonadota</taxon>
        <taxon>Alphaproteobacteria</taxon>
        <taxon>Hyphomicrobiales</taxon>
        <taxon>Kaistiaceae</taxon>
        <taxon>Kaistia</taxon>
    </lineage>
</organism>
<dbReference type="Proteomes" id="UP001144805">
    <property type="component" value="Unassembled WGS sequence"/>
</dbReference>
<reference evidence="2" key="1">
    <citation type="submission" date="2022-11" db="EMBL/GenBank/DDBJ databases">
        <title>Biodiversity and phylogenetic relationships of bacteria.</title>
        <authorList>
            <person name="Machado R.A.R."/>
            <person name="Bhat A."/>
            <person name="Loulou A."/>
            <person name="Kallel S."/>
        </authorList>
    </citation>
    <scope>NUCLEOTIDE SEQUENCE</scope>
    <source>
        <strain evidence="2">K-TC2</strain>
    </source>
</reference>
<name>A0A9X3E0N3_9HYPH</name>
<gene>
    <name evidence="2" type="ORF">OSH07_10045</name>
</gene>
<evidence type="ECO:0000313" key="2">
    <source>
        <dbReference type="EMBL" id="MCX5569531.1"/>
    </source>
</evidence>
<dbReference type="EMBL" id="JAPKNK010000003">
    <property type="protein sequence ID" value="MCX5569531.1"/>
    <property type="molecule type" value="Genomic_DNA"/>
</dbReference>
<feature type="region of interest" description="Disordered" evidence="1">
    <location>
        <begin position="1"/>
        <end position="74"/>
    </location>
</feature>